<feature type="domain" description="Calcineurin-like phosphoesterase" evidence="2">
    <location>
        <begin position="70"/>
        <end position="265"/>
    </location>
</feature>
<evidence type="ECO:0000259" key="2">
    <source>
        <dbReference type="Pfam" id="PF00149"/>
    </source>
</evidence>
<evidence type="ECO:0000313" key="4">
    <source>
        <dbReference type="Proteomes" id="UP001519887"/>
    </source>
</evidence>
<feature type="signal peptide" evidence="1">
    <location>
        <begin position="1"/>
        <end position="31"/>
    </location>
</feature>
<gene>
    <name evidence="3" type="ORF">K0U00_19675</name>
</gene>
<reference evidence="3 4" key="1">
    <citation type="submission" date="2021-07" db="EMBL/GenBank/DDBJ databases">
        <title>Paenibacillus radiodurans sp. nov., isolated from the southeastern edge of Tengger Desert.</title>
        <authorList>
            <person name="Zhang G."/>
        </authorList>
    </citation>
    <scope>NUCLEOTIDE SEQUENCE [LARGE SCALE GENOMIC DNA]</scope>
    <source>
        <strain evidence="3 4">CCM 7311</strain>
    </source>
</reference>
<dbReference type="RefSeq" id="WP_210043671.1">
    <property type="nucleotide sequence ID" value="NZ_JBHLVU010000023.1"/>
</dbReference>
<dbReference type="PANTHER" id="PTHR43143:SF5">
    <property type="entry name" value="SECRETED PROTEIN"/>
    <property type="match status" value="1"/>
</dbReference>
<dbReference type="EMBL" id="JAHZIK010000532">
    <property type="protein sequence ID" value="MBW7456256.1"/>
    <property type="molecule type" value="Genomic_DNA"/>
</dbReference>
<dbReference type="SUPFAM" id="SSF56300">
    <property type="entry name" value="Metallo-dependent phosphatases"/>
    <property type="match status" value="1"/>
</dbReference>
<dbReference type="Proteomes" id="UP001519887">
    <property type="component" value="Unassembled WGS sequence"/>
</dbReference>
<sequence length="354" mass="40558">MRLITVQRRFSALLICCMLAGLLTHAVYAEAGGELAGHSEGWPSHFHFYARNSSSMSREAVEQKPYDFSFVWMSDTQYYSESYPYIYKGIVNWIVSHRQDMKIKYVIHTGDIVDDAGKKKQWAEADKNMRVLEKSGIPYGILAGNHDVSQRKGDYRQYRRYFGERRFKKQPAFSGSYQNNRGHYDLISAGGVDFILVYMGWGIGEPEIVWMDDVIKRYPGRRAILNLHEYLQISGSRSPLADEVYERVVKPNKNVFAVLSGHYHAAKQLINAIDDNGDGVPDRKVYQILADYQNALKGGLGYIRLLQFSVKTNKIYVKTYSPYLDDYNFYDPVDHPGKDEFALDTDLTPMGKGS</sequence>
<dbReference type="Pfam" id="PF00149">
    <property type="entry name" value="Metallophos"/>
    <property type="match status" value="1"/>
</dbReference>
<comment type="caution">
    <text evidence="3">The sequence shown here is derived from an EMBL/GenBank/DDBJ whole genome shotgun (WGS) entry which is preliminary data.</text>
</comment>
<accession>A0ABS7C6D2</accession>
<protein>
    <submittedName>
        <fullName evidence="3">Metallophosphoesterase</fullName>
    </submittedName>
</protein>
<keyword evidence="4" id="KW-1185">Reference proteome</keyword>
<organism evidence="3 4">
    <name type="scientific">Paenibacillus sepulcri</name>
    <dbReference type="NCBI Taxonomy" id="359917"/>
    <lineage>
        <taxon>Bacteria</taxon>
        <taxon>Bacillati</taxon>
        <taxon>Bacillota</taxon>
        <taxon>Bacilli</taxon>
        <taxon>Bacillales</taxon>
        <taxon>Paenibacillaceae</taxon>
        <taxon>Paenibacillus</taxon>
    </lineage>
</organism>
<dbReference type="Gene3D" id="3.60.21.10">
    <property type="match status" value="1"/>
</dbReference>
<dbReference type="InterPro" id="IPR051918">
    <property type="entry name" value="STPP_CPPED1"/>
</dbReference>
<name>A0ABS7C6D2_9BACL</name>
<evidence type="ECO:0000256" key="1">
    <source>
        <dbReference type="SAM" id="SignalP"/>
    </source>
</evidence>
<proteinExistence type="predicted"/>
<feature type="chain" id="PRO_5045168199" evidence="1">
    <location>
        <begin position="32"/>
        <end position="354"/>
    </location>
</feature>
<dbReference type="PANTHER" id="PTHR43143">
    <property type="entry name" value="METALLOPHOSPHOESTERASE, CALCINEURIN SUPERFAMILY"/>
    <property type="match status" value="1"/>
</dbReference>
<evidence type="ECO:0000313" key="3">
    <source>
        <dbReference type="EMBL" id="MBW7456256.1"/>
    </source>
</evidence>
<dbReference type="InterPro" id="IPR004843">
    <property type="entry name" value="Calcineurin-like_PHP"/>
</dbReference>
<keyword evidence="1" id="KW-0732">Signal</keyword>
<dbReference type="InterPro" id="IPR029052">
    <property type="entry name" value="Metallo-depent_PP-like"/>
</dbReference>